<accession>G8NS56</accession>
<dbReference type="Proteomes" id="UP000007113">
    <property type="component" value="Chromosome"/>
</dbReference>
<keyword evidence="2" id="KW-1185">Reference proteome</keyword>
<evidence type="ECO:0000313" key="1">
    <source>
        <dbReference type="EMBL" id="AEU36264.1"/>
    </source>
</evidence>
<reference evidence="1 2" key="1">
    <citation type="submission" date="2011-11" db="EMBL/GenBank/DDBJ databases">
        <title>Complete sequence of Granulicella mallensis MP5ACTX8.</title>
        <authorList>
            <consortium name="US DOE Joint Genome Institute"/>
            <person name="Lucas S."/>
            <person name="Copeland A."/>
            <person name="Lapidus A."/>
            <person name="Cheng J.-F."/>
            <person name="Goodwin L."/>
            <person name="Pitluck S."/>
            <person name="Peters L."/>
            <person name="Lu M."/>
            <person name="Detter J.C."/>
            <person name="Han C."/>
            <person name="Tapia R."/>
            <person name="Land M."/>
            <person name="Hauser L."/>
            <person name="Kyrpides N."/>
            <person name="Ivanova N."/>
            <person name="Mikhailova N."/>
            <person name="Pagani I."/>
            <person name="Rawat S."/>
            <person name="Mannisto M."/>
            <person name="Haggblom M."/>
            <person name="Woyke T."/>
        </authorList>
    </citation>
    <scope>NUCLEOTIDE SEQUENCE [LARGE SCALE GENOMIC DNA]</scope>
    <source>
        <strain evidence="2">ATCC BAA-1857 / DSM 23137 / MP5ACTX8</strain>
    </source>
</reference>
<dbReference type="EMBL" id="CP003130">
    <property type="protein sequence ID" value="AEU36264.1"/>
    <property type="molecule type" value="Genomic_DNA"/>
</dbReference>
<dbReference type="AlphaFoldDB" id="G8NS56"/>
<sequence>MWIFAPNFNDKQTKLLRVARKLPSSTPIATQFEDFSNQPQFQRKTMTLFRGS</sequence>
<evidence type="ECO:0000313" key="2">
    <source>
        <dbReference type="Proteomes" id="UP000007113"/>
    </source>
</evidence>
<protein>
    <submittedName>
        <fullName evidence="1">Uncharacterized protein</fullName>
    </submittedName>
</protein>
<dbReference type="KEGG" id="gma:AciX8_1933"/>
<dbReference type="HOGENOM" id="CLU_3080392_0_0_0"/>
<name>G8NS56_GRAMM</name>
<organism evidence="1 2">
    <name type="scientific">Granulicella mallensis (strain ATCC BAA-1857 / DSM 23137 / MP5ACTX8)</name>
    <dbReference type="NCBI Taxonomy" id="682795"/>
    <lineage>
        <taxon>Bacteria</taxon>
        <taxon>Pseudomonadati</taxon>
        <taxon>Acidobacteriota</taxon>
        <taxon>Terriglobia</taxon>
        <taxon>Terriglobales</taxon>
        <taxon>Acidobacteriaceae</taxon>
        <taxon>Granulicella</taxon>
    </lineage>
</organism>
<dbReference type="STRING" id="682795.AciX8_1933"/>
<gene>
    <name evidence="1" type="ordered locus">AciX8_1933</name>
</gene>
<proteinExistence type="predicted"/>